<reference evidence="2" key="1">
    <citation type="submission" date="2025-08" db="UniProtKB">
        <authorList>
            <consortium name="RefSeq"/>
        </authorList>
    </citation>
    <scope>IDENTIFICATION</scope>
    <source>
        <strain evidence="2">11010-0011.00</strain>
        <tissue evidence="2">Whole body</tissue>
    </source>
</reference>
<keyword evidence="1" id="KW-1185">Reference proteome</keyword>
<name>A0A6J2UJF7_DROLE</name>
<accession>A0A6J2UJF7</accession>
<dbReference type="GeneID" id="115634781"/>
<proteinExistence type="predicted"/>
<dbReference type="Pfam" id="PF15989">
    <property type="entry name" value="DUF4768"/>
    <property type="match status" value="1"/>
</dbReference>
<organism evidence="1 2">
    <name type="scientific">Drosophila lebanonensis</name>
    <name type="common">Fruit fly</name>
    <name type="synonym">Scaptodrosophila lebanonensis</name>
    <dbReference type="NCBI Taxonomy" id="7225"/>
    <lineage>
        <taxon>Eukaryota</taxon>
        <taxon>Metazoa</taxon>
        <taxon>Ecdysozoa</taxon>
        <taxon>Arthropoda</taxon>
        <taxon>Hexapoda</taxon>
        <taxon>Insecta</taxon>
        <taxon>Pterygota</taxon>
        <taxon>Neoptera</taxon>
        <taxon>Endopterygota</taxon>
        <taxon>Diptera</taxon>
        <taxon>Brachycera</taxon>
        <taxon>Muscomorpha</taxon>
        <taxon>Ephydroidea</taxon>
        <taxon>Drosophilidae</taxon>
        <taxon>Scaptodrosophila</taxon>
    </lineage>
</organism>
<dbReference type="OrthoDB" id="7820651at2759"/>
<gene>
    <name evidence="2" type="primary">LOC115634781</name>
</gene>
<evidence type="ECO:0000313" key="1">
    <source>
        <dbReference type="Proteomes" id="UP000504634"/>
    </source>
</evidence>
<dbReference type="AlphaFoldDB" id="A0A6J2UJF7"/>
<dbReference type="InterPro" id="IPR031931">
    <property type="entry name" value="DUF4768"/>
</dbReference>
<dbReference type="Proteomes" id="UP000504634">
    <property type="component" value="Unplaced"/>
</dbReference>
<sequence>MLSDIAAQPLPRSSSALKEINSSSLWLQPPSHFPTSILRVPRKAVKTAKESRSTIPETVENLKELHAPCEFDLLIKTSIDFFPSLCKAVHDHRFVDEAWYRMFRTYDTEAFVFDQFYERLTRYEVDSLVYEYGPIS</sequence>
<dbReference type="RefSeq" id="XP_030388541.1">
    <property type="nucleotide sequence ID" value="XM_030532681.1"/>
</dbReference>
<evidence type="ECO:0000313" key="2">
    <source>
        <dbReference type="RefSeq" id="XP_030388541.1"/>
    </source>
</evidence>
<protein>
    <submittedName>
        <fullName evidence="2">Uncharacterized protein LOC115634781</fullName>
    </submittedName>
</protein>